<dbReference type="OrthoDB" id="1863186at2"/>
<sequence length="165" mass="18952">MKINWNLEAYFPVGMPWQQDSKLILFGYVASSVWSLYCPVQIYQSYQDLFDSGKLIPEVMMADFIQLADNAFLGFGALILAMILLAIANYRYHFKGSKSVYLMRRLPQKYEMLKRCLSVPAAVILLTLATAFLLLMTYYWIYCAVTPKQCLAPGQWQKLMGGIFL</sequence>
<comment type="caution">
    <text evidence="2">The sequence shown here is derived from an EMBL/GenBank/DDBJ whole genome shotgun (WGS) entry which is preliminary data.</text>
</comment>
<keyword evidence="1" id="KW-0472">Membrane</keyword>
<dbReference type="AlphaFoldDB" id="A0A415E7H7"/>
<keyword evidence="1" id="KW-0812">Transmembrane</keyword>
<feature type="transmembrane region" description="Helical" evidence="1">
    <location>
        <begin position="113"/>
        <end position="141"/>
    </location>
</feature>
<organism evidence="2 3">
    <name type="scientific">Emergencia timonensis</name>
    <dbReference type="NCBI Taxonomy" id="1776384"/>
    <lineage>
        <taxon>Bacteria</taxon>
        <taxon>Bacillati</taxon>
        <taxon>Bacillota</taxon>
        <taxon>Clostridia</taxon>
        <taxon>Peptostreptococcales</taxon>
        <taxon>Anaerovoracaceae</taxon>
        <taxon>Emergencia</taxon>
    </lineage>
</organism>
<reference evidence="2 3" key="1">
    <citation type="submission" date="2018-08" db="EMBL/GenBank/DDBJ databases">
        <title>A genome reference for cultivated species of the human gut microbiota.</title>
        <authorList>
            <person name="Zou Y."/>
            <person name="Xue W."/>
            <person name="Luo G."/>
        </authorList>
    </citation>
    <scope>NUCLEOTIDE SEQUENCE [LARGE SCALE GENOMIC DNA]</scope>
    <source>
        <strain evidence="2 3">AM07-24</strain>
    </source>
</reference>
<protein>
    <recommendedName>
        <fullName evidence="4">ABC transporter permease</fullName>
    </recommendedName>
</protein>
<evidence type="ECO:0000313" key="3">
    <source>
        <dbReference type="Proteomes" id="UP000284841"/>
    </source>
</evidence>
<keyword evidence="3" id="KW-1185">Reference proteome</keyword>
<feature type="transmembrane region" description="Helical" evidence="1">
    <location>
        <begin position="71"/>
        <end position="92"/>
    </location>
</feature>
<dbReference type="EMBL" id="QRMS01000001">
    <property type="protein sequence ID" value="RHJ89737.1"/>
    <property type="molecule type" value="Genomic_DNA"/>
</dbReference>
<dbReference type="STRING" id="1776384.GCA_900086585_03093"/>
<name>A0A415E7H7_9FIRM</name>
<evidence type="ECO:0000313" key="2">
    <source>
        <dbReference type="EMBL" id="RHJ89737.1"/>
    </source>
</evidence>
<dbReference type="RefSeq" id="WP_067540497.1">
    <property type="nucleotide sequence ID" value="NZ_AP025567.1"/>
</dbReference>
<dbReference type="GeneID" id="83005407"/>
<feature type="transmembrane region" description="Helical" evidence="1">
    <location>
        <begin position="23"/>
        <end position="43"/>
    </location>
</feature>
<evidence type="ECO:0000256" key="1">
    <source>
        <dbReference type="SAM" id="Phobius"/>
    </source>
</evidence>
<accession>A0A415E7H7</accession>
<keyword evidence="1" id="KW-1133">Transmembrane helix</keyword>
<evidence type="ECO:0008006" key="4">
    <source>
        <dbReference type="Google" id="ProtNLM"/>
    </source>
</evidence>
<dbReference type="Proteomes" id="UP000284841">
    <property type="component" value="Unassembled WGS sequence"/>
</dbReference>
<proteinExistence type="predicted"/>
<gene>
    <name evidence="2" type="ORF">DW099_04015</name>
</gene>